<dbReference type="InterPro" id="IPR009057">
    <property type="entry name" value="Homeodomain-like_sf"/>
</dbReference>
<dbReference type="AlphaFoldDB" id="A0A433Q9H8"/>
<reference evidence="7 8" key="1">
    <citation type="journal article" date="2018" name="New Phytol.">
        <title>Phylogenomics of Endogonaceae and evolution of mycorrhizas within Mucoromycota.</title>
        <authorList>
            <person name="Chang Y."/>
            <person name="Desiro A."/>
            <person name="Na H."/>
            <person name="Sandor L."/>
            <person name="Lipzen A."/>
            <person name="Clum A."/>
            <person name="Barry K."/>
            <person name="Grigoriev I.V."/>
            <person name="Martin F.M."/>
            <person name="Stajich J.E."/>
            <person name="Smith M.E."/>
            <person name="Bonito G."/>
            <person name="Spatafora J.W."/>
        </authorList>
    </citation>
    <scope>NUCLEOTIDE SEQUENCE [LARGE SCALE GENOMIC DNA]</scope>
    <source>
        <strain evidence="7 8">AD002</strain>
    </source>
</reference>
<dbReference type="InterPro" id="IPR051575">
    <property type="entry name" value="Myb-like_DNA-bd"/>
</dbReference>
<keyword evidence="3" id="KW-0804">Transcription</keyword>
<dbReference type="GO" id="GO:0000978">
    <property type="term" value="F:RNA polymerase II cis-regulatory region sequence-specific DNA binding"/>
    <property type="evidence" value="ECO:0007669"/>
    <property type="project" value="TreeGrafter"/>
</dbReference>
<dbReference type="PROSITE" id="PS50090">
    <property type="entry name" value="MYB_LIKE"/>
    <property type="match status" value="5"/>
</dbReference>
<dbReference type="GO" id="GO:0042796">
    <property type="term" value="P:snRNA transcription by RNA polymerase III"/>
    <property type="evidence" value="ECO:0007669"/>
    <property type="project" value="TreeGrafter"/>
</dbReference>
<organism evidence="7 8">
    <name type="scientific">Jimgerdemannia flammicorona</name>
    <dbReference type="NCBI Taxonomy" id="994334"/>
    <lineage>
        <taxon>Eukaryota</taxon>
        <taxon>Fungi</taxon>
        <taxon>Fungi incertae sedis</taxon>
        <taxon>Mucoromycota</taxon>
        <taxon>Mucoromycotina</taxon>
        <taxon>Endogonomycetes</taxon>
        <taxon>Endogonales</taxon>
        <taxon>Endogonaceae</taxon>
        <taxon>Jimgerdemannia</taxon>
    </lineage>
</organism>
<feature type="domain" description="Myb-like" evidence="5">
    <location>
        <begin position="88"/>
        <end position="132"/>
    </location>
</feature>
<evidence type="ECO:0000256" key="1">
    <source>
        <dbReference type="ARBA" id="ARBA00023015"/>
    </source>
</evidence>
<feature type="domain" description="HTH myb-type" evidence="6">
    <location>
        <begin position="415"/>
        <end position="468"/>
    </location>
</feature>
<keyword evidence="2" id="KW-0238">DNA-binding</keyword>
<dbReference type="GO" id="GO:0042795">
    <property type="term" value="P:snRNA transcription by RNA polymerase II"/>
    <property type="evidence" value="ECO:0007669"/>
    <property type="project" value="TreeGrafter"/>
</dbReference>
<dbReference type="GO" id="GO:0019185">
    <property type="term" value="C:snRNA-activating protein complex"/>
    <property type="evidence" value="ECO:0007669"/>
    <property type="project" value="TreeGrafter"/>
</dbReference>
<dbReference type="Proteomes" id="UP000274822">
    <property type="component" value="Unassembled WGS sequence"/>
</dbReference>
<dbReference type="InterPro" id="IPR017930">
    <property type="entry name" value="Myb_dom"/>
</dbReference>
<feature type="domain" description="HTH myb-type" evidence="6">
    <location>
        <begin position="335"/>
        <end position="389"/>
    </location>
</feature>
<evidence type="ECO:0000313" key="8">
    <source>
        <dbReference type="Proteomes" id="UP000274822"/>
    </source>
</evidence>
<dbReference type="InterPro" id="IPR001005">
    <property type="entry name" value="SANT/Myb"/>
</dbReference>
<dbReference type="SUPFAM" id="SSF46689">
    <property type="entry name" value="Homeodomain-like"/>
    <property type="match status" value="5"/>
</dbReference>
<evidence type="ECO:0000256" key="4">
    <source>
        <dbReference type="ARBA" id="ARBA00023242"/>
    </source>
</evidence>
<proteinExistence type="predicted"/>
<evidence type="ECO:0000256" key="2">
    <source>
        <dbReference type="ARBA" id="ARBA00023125"/>
    </source>
</evidence>
<sequence length="530" mass="60927">RKYWSHEEDNILREARAKFGSNWPVIALPYLSGSISHLDRGRKSPPAGDGNPIRFPLEVPRRYLFSKSSPCSFGQSLGHRRESAPGAGTWLPEEENRLLDAVQMGKLSWPAIAERVGTRNQRQCWFKYYNLTDSKQKGRFTDDVDKAILDVFKCYPSDWKSIASEVKKAVESSLPTAVGSKIDERTMNSTSHTRLKLSSFAMFRFVKQSLPQFRFLTISVCPPVPKYSVRKAWSNEENHILRNARASGMSWKDIAQSLPDRTSAACISRFARLAPLVSHDPNPIRDSSLAWTEDETRLLREKVTQYGFCWKFLADTYFPNRAPAQLFNHWTAVGNPCRKLGVWLPEEEERLLDATQNGNMSWQAVAQRVGTRNRTQCFFKHYNMTKSSQKDIRFFSLLNSLGNIVSIHRYPPSTGRFTDDESKAILDAFKRYPSDWKAIASEVKEVTGVERSPQQCREHYQRELDPRLMKGPWTAQEDKIIVDAYNHYGPKFSVISQLLPNYRGAVRVWRRVNTLKRHGVIKGRNSKDQL</sequence>
<name>A0A433Q9H8_9FUNG</name>
<feature type="non-terminal residue" evidence="7">
    <location>
        <position position="1"/>
    </location>
</feature>
<dbReference type="Pfam" id="PF13921">
    <property type="entry name" value="Myb_DNA-bind_6"/>
    <property type="match status" value="2"/>
</dbReference>
<dbReference type="PROSITE" id="PS51294">
    <property type="entry name" value="HTH_MYB"/>
    <property type="match status" value="4"/>
</dbReference>
<feature type="domain" description="Myb-like" evidence="5">
    <location>
        <begin position="415"/>
        <end position="464"/>
    </location>
</feature>
<feature type="domain" description="HTH myb-type" evidence="6">
    <location>
        <begin position="470"/>
        <end position="520"/>
    </location>
</feature>
<keyword evidence="1" id="KW-0805">Transcription regulation</keyword>
<dbReference type="PANTHER" id="PTHR46621:SF1">
    <property type="entry name" value="SNRNA-ACTIVATING PROTEIN COMPLEX SUBUNIT 4"/>
    <property type="match status" value="1"/>
</dbReference>
<feature type="domain" description="Myb-like" evidence="5">
    <location>
        <begin position="335"/>
        <end position="385"/>
    </location>
</feature>
<protein>
    <recommendedName>
        <fullName evidence="9">Homeodomain-like protein</fullName>
    </recommendedName>
</protein>
<feature type="domain" description="HTH myb-type" evidence="6">
    <location>
        <begin position="88"/>
        <end position="136"/>
    </location>
</feature>
<dbReference type="CDD" id="cd00167">
    <property type="entry name" value="SANT"/>
    <property type="match status" value="5"/>
</dbReference>
<dbReference type="SMART" id="SM00717">
    <property type="entry name" value="SANT"/>
    <property type="match status" value="7"/>
</dbReference>
<dbReference type="EMBL" id="RBNJ01010419">
    <property type="protein sequence ID" value="RUS26446.1"/>
    <property type="molecule type" value="Genomic_DNA"/>
</dbReference>
<dbReference type="Gene3D" id="1.10.10.60">
    <property type="entry name" value="Homeodomain-like"/>
    <property type="match status" value="6"/>
</dbReference>
<evidence type="ECO:0008006" key="9">
    <source>
        <dbReference type="Google" id="ProtNLM"/>
    </source>
</evidence>
<gene>
    <name evidence="7" type="ORF">BC938DRAFT_470760</name>
</gene>
<dbReference type="GO" id="GO:0001006">
    <property type="term" value="F:RNA polymerase III type 3 promoter sequence-specific DNA binding"/>
    <property type="evidence" value="ECO:0007669"/>
    <property type="project" value="TreeGrafter"/>
</dbReference>
<accession>A0A433Q9H8</accession>
<keyword evidence="4" id="KW-0539">Nucleus</keyword>
<feature type="domain" description="Myb-like" evidence="5">
    <location>
        <begin position="291"/>
        <end position="334"/>
    </location>
</feature>
<evidence type="ECO:0000259" key="6">
    <source>
        <dbReference type="PROSITE" id="PS51294"/>
    </source>
</evidence>
<feature type="domain" description="Myb-like" evidence="5">
    <location>
        <begin position="230"/>
        <end position="274"/>
    </location>
</feature>
<dbReference type="PANTHER" id="PTHR46621">
    <property type="entry name" value="SNRNA-ACTIVATING PROTEIN COMPLEX SUBUNIT 4"/>
    <property type="match status" value="1"/>
</dbReference>
<keyword evidence="8" id="KW-1185">Reference proteome</keyword>
<evidence type="ECO:0000259" key="5">
    <source>
        <dbReference type="PROSITE" id="PS50090"/>
    </source>
</evidence>
<evidence type="ECO:0000256" key="3">
    <source>
        <dbReference type="ARBA" id="ARBA00023163"/>
    </source>
</evidence>
<dbReference type="Pfam" id="PF00249">
    <property type="entry name" value="Myb_DNA-binding"/>
    <property type="match status" value="2"/>
</dbReference>
<evidence type="ECO:0000313" key="7">
    <source>
        <dbReference type="EMBL" id="RUS26446.1"/>
    </source>
</evidence>
<comment type="caution">
    <text evidence="7">The sequence shown here is derived from an EMBL/GenBank/DDBJ whole genome shotgun (WGS) entry which is preliminary data.</text>
</comment>